<dbReference type="GO" id="GO:0031179">
    <property type="term" value="P:peptide modification"/>
    <property type="evidence" value="ECO:0007669"/>
    <property type="project" value="InterPro"/>
</dbReference>
<feature type="binding site" evidence="1">
    <location>
        <position position="298"/>
    </location>
    <ligand>
        <name>Zn(2+)</name>
        <dbReference type="ChEBI" id="CHEBI:29105"/>
    </ligand>
</feature>
<dbReference type="CDD" id="cd04794">
    <property type="entry name" value="euk_LANCL"/>
    <property type="match status" value="1"/>
</dbReference>
<feature type="binding site" evidence="1">
    <location>
        <position position="249"/>
    </location>
    <ligand>
        <name>Zn(2+)</name>
        <dbReference type="ChEBI" id="CHEBI:29105"/>
    </ligand>
</feature>
<dbReference type="GO" id="GO:0005975">
    <property type="term" value="P:carbohydrate metabolic process"/>
    <property type="evidence" value="ECO:0007669"/>
    <property type="project" value="InterPro"/>
</dbReference>
<dbReference type="SMART" id="SM01260">
    <property type="entry name" value="LANC_like"/>
    <property type="match status" value="1"/>
</dbReference>
<dbReference type="PANTHER" id="PTHR12736">
    <property type="entry name" value="LANC-LIKE PROTEIN"/>
    <property type="match status" value="1"/>
</dbReference>
<dbReference type="EMBL" id="CAJPDQ010000021">
    <property type="protein sequence ID" value="CAF9924408.1"/>
    <property type="molecule type" value="Genomic_DNA"/>
</dbReference>
<keyword evidence="3" id="KW-1185">Reference proteome</keyword>
<gene>
    <name evidence="2" type="ORF">GOMPHAMPRED_003624</name>
</gene>
<feature type="binding site" evidence="1">
    <location>
        <position position="297"/>
    </location>
    <ligand>
        <name>Zn(2+)</name>
        <dbReference type="ChEBI" id="CHEBI:29105"/>
    </ligand>
</feature>
<dbReference type="Proteomes" id="UP000664169">
    <property type="component" value="Unassembled WGS sequence"/>
</dbReference>
<dbReference type="GO" id="GO:0005886">
    <property type="term" value="C:plasma membrane"/>
    <property type="evidence" value="ECO:0007669"/>
    <property type="project" value="TreeGrafter"/>
</dbReference>
<evidence type="ECO:0000313" key="2">
    <source>
        <dbReference type="EMBL" id="CAF9924408.1"/>
    </source>
</evidence>
<dbReference type="Pfam" id="PF05147">
    <property type="entry name" value="LANC_like"/>
    <property type="match status" value="1"/>
</dbReference>
<dbReference type="AlphaFoldDB" id="A0A8H3FH61"/>
<dbReference type="GO" id="GO:0046872">
    <property type="term" value="F:metal ion binding"/>
    <property type="evidence" value="ECO:0007669"/>
    <property type="project" value="UniProtKB-KW"/>
</dbReference>
<sequence>MAAQVKRYLENNPTTLLRVSNPRELLIKSLQRIVTSCPPSDTNRRGLFAGPTSIAYLFYHLSLTHFDLSIEGKSPRQWMEAYLDLPQPVGDSEMAVLTRYGIVDERLCWTALRAVAYQQHELLDTVVKLGAMLPSEGDSKINELLFGGAGALVVLRMVRTFAPSHAEQINTAIASNIKVLLERRPWTLRGNRYLGPGHGDVGIIAQIVLSDHIQAKELKADLAELLDLQQPDGNWPVAPDEHSDLVQWCHGAPGFVIALEAIKELFPSLRERIEQAVSKARRCVWERGLLVKEPNLCHGITGNALALKGEQKEHFLALTTPEKLKEVEWEPSKDPWCLFKGEAGRAWVWAQLTGGNKGFPAFTDI</sequence>
<keyword evidence="1" id="KW-0862">Zinc</keyword>
<reference evidence="2" key="1">
    <citation type="submission" date="2021-03" db="EMBL/GenBank/DDBJ databases">
        <authorList>
            <person name="Tagirdzhanova G."/>
        </authorList>
    </citation>
    <scope>NUCLEOTIDE SEQUENCE</scope>
</reference>
<dbReference type="PRINTS" id="PR01950">
    <property type="entry name" value="LANCSUPER"/>
</dbReference>
<protein>
    <submittedName>
        <fullName evidence="2">Uncharacterized protein</fullName>
    </submittedName>
</protein>
<dbReference type="Gene3D" id="1.50.10.10">
    <property type="match status" value="1"/>
</dbReference>
<dbReference type="OrthoDB" id="10257263at2759"/>
<dbReference type="InterPro" id="IPR007822">
    <property type="entry name" value="LANC-like"/>
</dbReference>
<dbReference type="InterPro" id="IPR012341">
    <property type="entry name" value="6hp_glycosidase-like_sf"/>
</dbReference>
<evidence type="ECO:0000313" key="3">
    <source>
        <dbReference type="Proteomes" id="UP000664169"/>
    </source>
</evidence>
<proteinExistence type="predicted"/>
<comment type="caution">
    <text evidence="2">The sequence shown here is derived from an EMBL/GenBank/DDBJ whole genome shotgun (WGS) entry which is preliminary data.</text>
</comment>
<keyword evidence="1" id="KW-0479">Metal-binding</keyword>
<dbReference type="SUPFAM" id="SSF158745">
    <property type="entry name" value="LanC-like"/>
    <property type="match status" value="1"/>
</dbReference>
<organism evidence="2 3">
    <name type="scientific">Gomphillus americanus</name>
    <dbReference type="NCBI Taxonomy" id="1940652"/>
    <lineage>
        <taxon>Eukaryota</taxon>
        <taxon>Fungi</taxon>
        <taxon>Dikarya</taxon>
        <taxon>Ascomycota</taxon>
        <taxon>Pezizomycotina</taxon>
        <taxon>Lecanoromycetes</taxon>
        <taxon>OSLEUM clade</taxon>
        <taxon>Ostropomycetidae</taxon>
        <taxon>Ostropales</taxon>
        <taxon>Graphidaceae</taxon>
        <taxon>Gomphilloideae</taxon>
        <taxon>Gomphillus</taxon>
    </lineage>
</organism>
<evidence type="ECO:0000256" key="1">
    <source>
        <dbReference type="PIRSR" id="PIRSR607822-1"/>
    </source>
</evidence>
<name>A0A8H3FH61_9LECA</name>
<dbReference type="PANTHER" id="PTHR12736:SF7">
    <property type="entry name" value="LANC-LIKE PROTEIN 3"/>
    <property type="match status" value="1"/>
</dbReference>
<accession>A0A8H3FH61</accession>